<dbReference type="OrthoDB" id="7875553at2"/>
<dbReference type="EMBL" id="CYUD01000002">
    <property type="protein sequence ID" value="CUJ90096.1"/>
    <property type="molecule type" value="Genomic_DNA"/>
</dbReference>
<dbReference type="RefSeq" id="WP_058280723.1">
    <property type="nucleotide sequence ID" value="NZ_CYUD01000002.1"/>
</dbReference>
<keyword evidence="1" id="KW-0732">Signal</keyword>
<keyword evidence="3" id="KW-1185">Reference proteome</keyword>
<organism evidence="2 3">
    <name type="scientific">Ruegeria denitrificans</name>
    <dbReference type="NCBI Taxonomy" id="1715692"/>
    <lineage>
        <taxon>Bacteria</taxon>
        <taxon>Pseudomonadati</taxon>
        <taxon>Pseudomonadota</taxon>
        <taxon>Alphaproteobacteria</taxon>
        <taxon>Rhodobacterales</taxon>
        <taxon>Roseobacteraceae</taxon>
        <taxon>Ruegeria</taxon>
    </lineage>
</organism>
<protein>
    <submittedName>
        <fullName evidence="2">Uncharacterized protein</fullName>
    </submittedName>
</protein>
<evidence type="ECO:0000256" key="1">
    <source>
        <dbReference type="SAM" id="SignalP"/>
    </source>
</evidence>
<dbReference type="AlphaFoldDB" id="A0A0N7M8R9"/>
<sequence length="93" mass="10179">MKTLTLGLAFALLASQASAQQTLSTASPIPDGAETRFCYYNGMAYSQDAFVLLVGDNTVTQTVSTIQERLLRCHRESDGTLKWKPQSTFSTNN</sequence>
<feature type="signal peptide" evidence="1">
    <location>
        <begin position="1"/>
        <end position="19"/>
    </location>
</feature>
<reference evidence="3" key="1">
    <citation type="submission" date="2015-09" db="EMBL/GenBank/DDBJ databases">
        <authorList>
            <person name="Rodrigo-Torres L."/>
            <person name="Arahal D.R."/>
        </authorList>
    </citation>
    <scope>NUCLEOTIDE SEQUENCE [LARGE SCALE GENOMIC DNA]</scope>
    <source>
        <strain evidence="3">CECT 5091</strain>
    </source>
</reference>
<name>A0A0N7M8R9_9RHOB</name>
<gene>
    <name evidence="2" type="ORF">RUE5091_00982</name>
</gene>
<evidence type="ECO:0000313" key="3">
    <source>
        <dbReference type="Proteomes" id="UP000051260"/>
    </source>
</evidence>
<proteinExistence type="predicted"/>
<dbReference type="Proteomes" id="UP000051260">
    <property type="component" value="Unassembled WGS sequence"/>
</dbReference>
<accession>A0A0N7M8R9</accession>
<evidence type="ECO:0000313" key="2">
    <source>
        <dbReference type="EMBL" id="CUJ90096.1"/>
    </source>
</evidence>
<feature type="chain" id="PRO_5006015967" evidence="1">
    <location>
        <begin position="20"/>
        <end position="93"/>
    </location>
</feature>